<gene>
    <name evidence="1" type="ORF">V1525DRAFT_405455</name>
</gene>
<proteinExistence type="predicted"/>
<reference evidence="2" key="1">
    <citation type="journal article" date="2024" name="Front. Bioeng. Biotechnol.">
        <title>Genome-scale model development and genomic sequencing of the oleaginous clade Lipomyces.</title>
        <authorList>
            <person name="Czajka J.J."/>
            <person name="Han Y."/>
            <person name="Kim J."/>
            <person name="Mondo S.J."/>
            <person name="Hofstad B.A."/>
            <person name="Robles A."/>
            <person name="Haridas S."/>
            <person name="Riley R."/>
            <person name="LaButti K."/>
            <person name="Pangilinan J."/>
            <person name="Andreopoulos W."/>
            <person name="Lipzen A."/>
            <person name="Yan J."/>
            <person name="Wang M."/>
            <person name="Ng V."/>
            <person name="Grigoriev I.V."/>
            <person name="Spatafora J.W."/>
            <person name="Magnuson J.K."/>
            <person name="Baker S.E."/>
            <person name="Pomraning K.R."/>
        </authorList>
    </citation>
    <scope>NUCLEOTIDE SEQUENCE [LARGE SCALE GENOMIC DNA]</scope>
    <source>
        <strain evidence="2">CBS 7786</strain>
    </source>
</reference>
<comment type="caution">
    <text evidence="1">The sequence shown here is derived from an EMBL/GenBank/DDBJ whole genome shotgun (WGS) entry which is preliminary data.</text>
</comment>
<name>A0ACC3SZV9_LIPKO</name>
<accession>A0ACC3SZV9</accession>
<dbReference type="EMBL" id="MU971377">
    <property type="protein sequence ID" value="KAK9236940.1"/>
    <property type="molecule type" value="Genomic_DNA"/>
</dbReference>
<organism evidence="1 2">
    <name type="scientific">Lipomyces kononenkoae</name>
    <name type="common">Yeast</name>
    <dbReference type="NCBI Taxonomy" id="34357"/>
    <lineage>
        <taxon>Eukaryota</taxon>
        <taxon>Fungi</taxon>
        <taxon>Dikarya</taxon>
        <taxon>Ascomycota</taxon>
        <taxon>Saccharomycotina</taxon>
        <taxon>Lipomycetes</taxon>
        <taxon>Lipomycetales</taxon>
        <taxon>Lipomycetaceae</taxon>
        <taxon>Lipomyces</taxon>
    </lineage>
</organism>
<dbReference type="Proteomes" id="UP001433508">
    <property type="component" value="Unassembled WGS sequence"/>
</dbReference>
<keyword evidence="2" id="KW-1185">Reference proteome</keyword>
<sequence length="296" mass="31959">MTSNSAFNGTLHAYSTKLAAFEFGTSTGTPHKDILLFIGGLGDGLLTVPYIPQLAASIDSSGWSLVQLLISSSYRGWGAGDLARDASEIEEAVSYFSKLRGGKVVLMGHSTGCQDTIYYLTRHATSLDNSKLTAGILQAPVSDREAMLHLFPDQYSELLEYAVSEANSGRGQEFLPKKYSDLFFSTPITANRWISLAKHLGDDDFFSSDIESNILKTTFGIIRVPLLVLYSGSDEFVPGTIDKEQLISRWKAATSEGIWSSLSGVIRGGKHNLGQGSDPDAAGNAISKVSEFLRGL</sequence>
<evidence type="ECO:0000313" key="1">
    <source>
        <dbReference type="EMBL" id="KAK9236940.1"/>
    </source>
</evidence>
<evidence type="ECO:0000313" key="2">
    <source>
        <dbReference type="Proteomes" id="UP001433508"/>
    </source>
</evidence>
<protein>
    <submittedName>
        <fullName evidence="1">Uncharacterized protein</fullName>
    </submittedName>
</protein>